<evidence type="ECO:0000313" key="11">
    <source>
        <dbReference type="EMBL" id="KAK3765698.1"/>
    </source>
</evidence>
<keyword evidence="6" id="KW-0325">Glycoprotein</keyword>
<keyword evidence="5" id="KW-1015">Disulfide bond</keyword>
<evidence type="ECO:0000256" key="3">
    <source>
        <dbReference type="ARBA" id="ARBA00022525"/>
    </source>
</evidence>
<proteinExistence type="inferred from homology"/>
<dbReference type="InterPro" id="IPR045473">
    <property type="entry name" value="ASM_C"/>
</dbReference>
<comment type="subcellular location">
    <subcellularLocation>
        <location evidence="1">Secreted</location>
    </subcellularLocation>
</comment>
<comment type="similarity">
    <text evidence="2">Belongs to the acid sphingomyelinase family.</text>
</comment>
<evidence type="ECO:0000256" key="7">
    <source>
        <dbReference type="ARBA" id="ARBA00023295"/>
    </source>
</evidence>
<dbReference type="GO" id="GO:0004767">
    <property type="term" value="F:sphingomyelin phosphodiesterase activity"/>
    <property type="evidence" value="ECO:0007669"/>
    <property type="project" value="UniProtKB-EC"/>
</dbReference>
<evidence type="ECO:0000256" key="9">
    <source>
        <dbReference type="SAM" id="SignalP"/>
    </source>
</evidence>
<accession>A0AAE0ZA56</accession>
<dbReference type="Pfam" id="PF19272">
    <property type="entry name" value="ASMase_C"/>
    <property type="match status" value="1"/>
</dbReference>
<evidence type="ECO:0000256" key="1">
    <source>
        <dbReference type="ARBA" id="ARBA00004613"/>
    </source>
</evidence>
<feature type="signal peptide" evidence="9">
    <location>
        <begin position="1"/>
        <end position="25"/>
    </location>
</feature>
<dbReference type="EMBL" id="JAWDGP010004277">
    <property type="protein sequence ID" value="KAK3765698.1"/>
    <property type="molecule type" value="Genomic_DNA"/>
</dbReference>
<dbReference type="GO" id="GO:0046513">
    <property type="term" value="P:ceramide biosynthetic process"/>
    <property type="evidence" value="ECO:0007669"/>
    <property type="project" value="UniProtKB-ARBA"/>
</dbReference>
<feature type="chain" id="PRO_5041898021" description="Saposin B-type domain-containing protein" evidence="9">
    <location>
        <begin position="26"/>
        <end position="617"/>
    </location>
</feature>
<protein>
    <recommendedName>
        <fullName evidence="10">Saposin B-type domain-containing protein</fullName>
    </recommendedName>
</protein>
<dbReference type="GO" id="GO:0016020">
    <property type="term" value="C:membrane"/>
    <property type="evidence" value="ECO:0007669"/>
    <property type="project" value="GOC"/>
</dbReference>
<dbReference type="AlphaFoldDB" id="A0AAE0ZA56"/>
<evidence type="ECO:0000313" key="12">
    <source>
        <dbReference type="Proteomes" id="UP001283361"/>
    </source>
</evidence>
<evidence type="ECO:0000259" key="10">
    <source>
        <dbReference type="PROSITE" id="PS50015"/>
    </source>
</evidence>
<keyword evidence="3" id="KW-0964">Secreted</keyword>
<comment type="catalytic activity">
    <reaction evidence="8">
        <text>a sphingomyelin + H2O = phosphocholine + an N-acylsphing-4-enine + H(+)</text>
        <dbReference type="Rhea" id="RHEA:19253"/>
        <dbReference type="ChEBI" id="CHEBI:15377"/>
        <dbReference type="ChEBI" id="CHEBI:15378"/>
        <dbReference type="ChEBI" id="CHEBI:17636"/>
        <dbReference type="ChEBI" id="CHEBI:52639"/>
        <dbReference type="ChEBI" id="CHEBI:295975"/>
        <dbReference type="EC" id="3.1.4.12"/>
    </reaction>
    <physiologicalReaction direction="left-to-right" evidence="8">
        <dbReference type="Rhea" id="RHEA:19254"/>
    </physiologicalReaction>
</comment>
<evidence type="ECO:0000256" key="8">
    <source>
        <dbReference type="ARBA" id="ARBA00047268"/>
    </source>
</evidence>
<keyword evidence="9" id="KW-0732">Signal</keyword>
<dbReference type="InterPro" id="IPR004843">
    <property type="entry name" value="Calcineurin-like_PHP"/>
</dbReference>
<dbReference type="Gene3D" id="3.60.21.10">
    <property type="match status" value="1"/>
</dbReference>
<feature type="domain" description="Saposin B-type" evidence="10">
    <location>
        <begin position="53"/>
        <end position="137"/>
    </location>
</feature>
<comment type="caution">
    <text evidence="11">The sequence shown here is derived from an EMBL/GenBank/DDBJ whole genome shotgun (WGS) entry which is preliminary data.</text>
</comment>
<dbReference type="InterPro" id="IPR008139">
    <property type="entry name" value="SaposinB_dom"/>
</dbReference>
<gene>
    <name evidence="11" type="ORF">RRG08_026174</name>
</gene>
<dbReference type="GO" id="GO:0016798">
    <property type="term" value="F:hydrolase activity, acting on glycosyl bonds"/>
    <property type="evidence" value="ECO:0007669"/>
    <property type="project" value="UniProtKB-KW"/>
</dbReference>
<dbReference type="PROSITE" id="PS50015">
    <property type="entry name" value="SAP_B"/>
    <property type="match status" value="1"/>
</dbReference>
<keyword evidence="4" id="KW-0378">Hydrolase</keyword>
<keyword evidence="7" id="KW-0326">Glycosidase</keyword>
<dbReference type="Pfam" id="PF00149">
    <property type="entry name" value="Metallophos"/>
    <property type="match status" value="1"/>
</dbReference>
<organism evidence="11 12">
    <name type="scientific">Elysia crispata</name>
    <name type="common">lettuce slug</name>
    <dbReference type="NCBI Taxonomy" id="231223"/>
    <lineage>
        <taxon>Eukaryota</taxon>
        <taxon>Metazoa</taxon>
        <taxon>Spiralia</taxon>
        <taxon>Lophotrochozoa</taxon>
        <taxon>Mollusca</taxon>
        <taxon>Gastropoda</taxon>
        <taxon>Heterobranchia</taxon>
        <taxon>Euthyneura</taxon>
        <taxon>Panpulmonata</taxon>
        <taxon>Sacoglossa</taxon>
        <taxon>Placobranchoidea</taxon>
        <taxon>Plakobranchidae</taxon>
        <taxon>Elysia</taxon>
    </lineage>
</organism>
<evidence type="ECO:0000256" key="2">
    <source>
        <dbReference type="ARBA" id="ARBA00008234"/>
    </source>
</evidence>
<reference evidence="11" key="1">
    <citation type="journal article" date="2023" name="G3 (Bethesda)">
        <title>A reference genome for the long-term kleptoplast-retaining sea slug Elysia crispata morphotype clarki.</title>
        <authorList>
            <person name="Eastman K.E."/>
            <person name="Pendleton A.L."/>
            <person name="Shaikh M.A."/>
            <person name="Suttiyut T."/>
            <person name="Ogas R."/>
            <person name="Tomko P."/>
            <person name="Gavelis G."/>
            <person name="Widhalm J.R."/>
            <person name="Wisecaver J.H."/>
        </authorList>
    </citation>
    <scope>NUCLEOTIDE SEQUENCE</scope>
    <source>
        <strain evidence="11">ECLA1</strain>
    </source>
</reference>
<dbReference type="Proteomes" id="UP001283361">
    <property type="component" value="Unassembled WGS sequence"/>
</dbReference>
<evidence type="ECO:0000256" key="5">
    <source>
        <dbReference type="ARBA" id="ARBA00023157"/>
    </source>
</evidence>
<dbReference type="SUPFAM" id="SSF47862">
    <property type="entry name" value="Saposin"/>
    <property type="match status" value="1"/>
</dbReference>
<dbReference type="InterPro" id="IPR011001">
    <property type="entry name" value="Saposin-like"/>
</dbReference>
<dbReference type="PANTHER" id="PTHR10340:SF57">
    <property type="entry name" value="METALLOPHOS DOMAIN-CONTAINING PROTEIN"/>
    <property type="match status" value="1"/>
</dbReference>
<dbReference type="GO" id="GO:0005576">
    <property type="term" value="C:extracellular region"/>
    <property type="evidence" value="ECO:0007669"/>
    <property type="project" value="UniProtKB-SubCell"/>
</dbReference>
<evidence type="ECO:0000256" key="4">
    <source>
        <dbReference type="ARBA" id="ARBA00022801"/>
    </source>
</evidence>
<keyword evidence="12" id="KW-1185">Reference proteome</keyword>
<evidence type="ECO:0000256" key="6">
    <source>
        <dbReference type="ARBA" id="ARBA00023180"/>
    </source>
</evidence>
<dbReference type="PANTHER" id="PTHR10340">
    <property type="entry name" value="SPHINGOMYELIN PHOSPHODIESTERASE"/>
    <property type="match status" value="1"/>
</dbReference>
<name>A0AAE0ZA56_9GAST</name>
<dbReference type="SUPFAM" id="SSF56300">
    <property type="entry name" value="Metallo-dependent phosphatases"/>
    <property type="match status" value="1"/>
</dbReference>
<sequence length="617" mass="70796">MTLLRSVAHCSLVLQALTIWCTVETLRQPAQIMMYERRRAFCSPEINPSDDEAFIKCNECKADIERLKHVLKHEINYAKRYNIATRFCYKFVAMFGHNAKAHCPKLLNSYLDSIEYVIHVDMLPDVCHIMGLCPDEDLQFCSNQGAKEISFDSNPELGYREDIITREDDHYNGGTGDYQSYNEDENAFHNLLGETSSNITFVQISDIHFDPEYAEGACTNCLQVACCHKLFGEDEDGLGAGRAGAFGDFHCDVPERTVRAILDFVRSLSPPPDFIVYVGDSSVHAILETMRQKLDDNRAVTNLLVEKLGDIGPIYPVFGNHETVPQSFYFRPLRNFQTILSSLGEQWPTMFNTTEEQIATIREHGYYVAEINPTLWILNFNCLYSYLTNVFALLGRLDPVWCKQKDFLRKTLERARGQNAKVIFTSHMKPRSESTYPEYADYLDSLMADFGDVIILQLYGHDHDDSFLLHRDPDNRSRLVGTSLAAPSLTPFYALREGVNPSIRVFTLEKDTWTPLDYTQYYADLEEANNEGEITMKLQYRFTEEYNLPDLSPASFASLSDRIYTDWSDFQKYERNYLVLTNGRERCAEDDTECRRSLACHTRTAKPCDYAACLRGE</sequence>
<dbReference type="InterPro" id="IPR029052">
    <property type="entry name" value="Metallo-depent_PP-like"/>
</dbReference>